<dbReference type="Gene3D" id="3.90.1300.10">
    <property type="entry name" value="Amidase signature (AS) domain"/>
    <property type="match status" value="1"/>
</dbReference>
<feature type="domain" description="Amidase" evidence="1">
    <location>
        <begin position="41"/>
        <end position="468"/>
    </location>
</feature>
<protein>
    <submittedName>
        <fullName evidence="2">Mandelamide amidase</fullName>
    </submittedName>
</protein>
<evidence type="ECO:0000313" key="3">
    <source>
        <dbReference type="Proteomes" id="UP000199341"/>
    </source>
</evidence>
<proteinExistence type="predicted"/>
<dbReference type="InterPro" id="IPR036928">
    <property type="entry name" value="AS_sf"/>
</dbReference>
<dbReference type="InterPro" id="IPR000120">
    <property type="entry name" value="Amidase"/>
</dbReference>
<dbReference type="GO" id="GO:0003824">
    <property type="term" value="F:catalytic activity"/>
    <property type="evidence" value="ECO:0007669"/>
    <property type="project" value="InterPro"/>
</dbReference>
<reference evidence="2 3" key="1">
    <citation type="submission" date="2016-10" db="EMBL/GenBank/DDBJ databases">
        <authorList>
            <person name="de Groot N.N."/>
        </authorList>
    </citation>
    <scope>NUCLEOTIDE SEQUENCE [LARGE SCALE GENOMIC DNA]</scope>
    <source>
        <strain evidence="2 3">CGMCC 4.2022</strain>
    </source>
</reference>
<evidence type="ECO:0000313" key="2">
    <source>
        <dbReference type="EMBL" id="SDP10254.1"/>
    </source>
</evidence>
<gene>
    <name evidence="2" type="ORF">SAMN05216259_11763</name>
</gene>
<dbReference type="EMBL" id="FNIE01000017">
    <property type="protein sequence ID" value="SDP10254.1"/>
    <property type="molecule type" value="Genomic_DNA"/>
</dbReference>
<dbReference type="Pfam" id="PF01425">
    <property type="entry name" value="Amidase"/>
    <property type="match status" value="1"/>
</dbReference>
<dbReference type="AlphaFoldDB" id="A0A1H0PYY0"/>
<dbReference type="SUPFAM" id="SSF75304">
    <property type="entry name" value="Amidase signature (AS) enzymes"/>
    <property type="match status" value="1"/>
</dbReference>
<dbReference type="PANTHER" id="PTHR11895:SF151">
    <property type="entry name" value="GLUTAMYL-TRNA(GLN) AMIDOTRANSFERASE SUBUNIT A"/>
    <property type="match status" value="1"/>
</dbReference>
<dbReference type="OrthoDB" id="9811471at2"/>
<name>A0A1H0PYY0_9ACTN</name>
<accession>A0A1H0PYY0</accession>
<sequence length="485" mass="50671">MQDKNTAAGAPSNDDKLVELGVAAAAAAIRNGDITSEAYASALLRRAREHAGLNSFITVDEPAVLAAAREADKARAAGSTAPLLGVPIGIKDSYATAGLRTTLGVSNLKDFVPRRDADVVAALRDAGGIVFGKNNLVEMSFGLTGHNGSYGQVKNPYNHDRVPGGSSSGSGAAVAARIVPAATGGDTVGSIRVPASLSGVVGYKPTNGRWPAGGVAPISHTLDTTGILARSVEDCALLDQVVTQDTAAPTSRRSGLRGVRFAHAPRQYMKVIDPEIAAHFTAALERLRDAGAEIVEIDLGDDFMATANRLTWSFFFREMREAVAQFAAANDFPVTFDEIYRDIKPQLKAIWSQVVVPGGPGYLSEDGYASALSVERPQLQRRLGQVFTGNAADALLFPTTPCPAPLIEHGSDFTVAGHQVDDRFLAYNTVPTSGAGLPGISIPVGLSTGGLPIGLEIDAAHGEDKNLLDLARRVESLFGTLPAPA</sequence>
<dbReference type="Proteomes" id="UP000199341">
    <property type="component" value="Unassembled WGS sequence"/>
</dbReference>
<organism evidence="2 3">
    <name type="scientific">Actinacidiphila guanduensis</name>
    <dbReference type="NCBI Taxonomy" id="310781"/>
    <lineage>
        <taxon>Bacteria</taxon>
        <taxon>Bacillati</taxon>
        <taxon>Actinomycetota</taxon>
        <taxon>Actinomycetes</taxon>
        <taxon>Kitasatosporales</taxon>
        <taxon>Streptomycetaceae</taxon>
        <taxon>Actinacidiphila</taxon>
    </lineage>
</organism>
<keyword evidence="3" id="KW-1185">Reference proteome</keyword>
<dbReference type="RefSeq" id="WP_093787674.1">
    <property type="nucleotide sequence ID" value="NZ_FNIE01000017.1"/>
</dbReference>
<evidence type="ECO:0000259" key="1">
    <source>
        <dbReference type="Pfam" id="PF01425"/>
    </source>
</evidence>
<dbReference type="PANTHER" id="PTHR11895">
    <property type="entry name" value="TRANSAMIDASE"/>
    <property type="match status" value="1"/>
</dbReference>
<dbReference type="STRING" id="310781.SAMN05216259_11763"/>
<dbReference type="InterPro" id="IPR023631">
    <property type="entry name" value="Amidase_dom"/>
</dbReference>